<accession>A0A6A6BXP5</accession>
<evidence type="ECO:0000256" key="1">
    <source>
        <dbReference type="SAM" id="MobiDB-lite"/>
    </source>
</evidence>
<name>A0A6A6BXP5_ZASCE</name>
<reference evidence="2" key="1">
    <citation type="journal article" date="2020" name="Stud. Mycol.">
        <title>101 Dothideomycetes genomes: a test case for predicting lifestyles and emergence of pathogens.</title>
        <authorList>
            <person name="Haridas S."/>
            <person name="Albert R."/>
            <person name="Binder M."/>
            <person name="Bloem J."/>
            <person name="Labutti K."/>
            <person name="Salamov A."/>
            <person name="Andreopoulos B."/>
            <person name="Baker S."/>
            <person name="Barry K."/>
            <person name="Bills G."/>
            <person name="Bluhm B."/>
            <person name="Cannon C."/>
            <person name="Castanera R."/>
            <person name="Culley D."/>
            <person name="Daum C."/>
            <person name="Ezra D."/>
            <person name="Gonzalez J."/>
            <person name="Henrissat B."/>
            <person name="Kuo A."/>
            <person name="Liang C."/>
            <person name="Lipzen A."/>
            <person name="Lutzoni F."/>
            <person name="Magnuson J."/>
            <person name="Mondo S."/>
            <person name="Nolan M."/>
            <person name="Ohm R."/>
            <person name="Pangilinan J."/>
            <person name="Park H.-J."/>
            <person name="Ramirez L."/>
            <person name="Alfaro M."/>
            <person name="Sun H."/>
            <person name="Tritt A."/>
            <person name="Yoshinaga Y."/>
            <person name="Zwiers L.-H."/>
            <person name="Turgeon B."/>
            <person name="Goodwin S."/>
            <person name="Spatafora J."/>
            <person name="Crous P."/>
            <person name="Grigoriev I."/>
        </authorList>
    </citation>
    <scope>NUCLEOTIDE SEQUENCE</scope>
    <source>
        <strain evidence="2">ATCC 36951</strain>
    </source>
</reference>
<keyword evidence="3" id="KW-1185">Reference proteome</keyword>
<sequence length="172" mass="19310">MQPATTSSSSSAQTSPSSTATSSSEASSIPSSSSEFTSSSSQSTSLFHGRIKSIFNVAEHNLLRPFNIELIFGCLIDGHVESIFHVAEHELLGPFNIYLVFGNLIDRRIDSIFNVAEHKLNCCNPQLDTQPYFKSQLDAITIFKPTKHLIQHLQLLDSHIKQRFQHHWKQQQ</sequence>
<dbReference type="EMBL" id="ML993638">
    <property type="protein sequence ID" value="KAF2159373.1"/>
    <property type="molecule type" value="Genomic_DNA"/>
</dbReference>
<evidence type="ECO:0000313" key="2">
    <source>
        <dbReference type="EMBL" id="KAF2159373.1"/>
    </source>
</evidence>
<dbReference type="RefSeq" id="XP_033660262.1">
    <property type="nucleotide sequence ID" value="XM_033809774.1"/>
</dbReference>
<feature type="region of interest" description="Disordered" evidence="1">
    <location>
        <begin position="1"/>
        <end position="41"/>
    </location>
</feature>
<evidence type="ECO:0000313" key="3">
    <source>
        <dbReference type="Proteomes" id="UP000799537"/>
    </source>
</evidence>
<dbReference type="GeneID" id="54563046"/>
<dbReference type="Proteomes" id="UP000799537">
    <property type="component" value="Unassembled WGS sequence"/>
</dbReference>
<dbReference type="AlphaFoldDB" id="A0A6A6BXP5"/>
<protein>
    <submittedName>
        <fullName evidence="2">Uncharacterized protein</fullName>
    </submittedName>
</protein>
<gene>
    <name evidence="2" type="ORF">M409DRAFT_30124</name>
</gene>
<organism evidence="2 3">
    <name type="scientific">Zasmidium cellare ATCC 36951</name>
    <dbReference type="NCBI Taxonomy" id="1080233"/>
    <lineage>
        <taxon>Eukaryota</taxon>
        <taxon>Fungi</taxon>
        <taxon>Dikarya</taxon>
        <taxon>Ascomycota</taxon>
        <taxon>Pezizomycotina</taxon>
        <taxon>Dothideomycetes</taxon>
        <taxon>Dothideomycetidae</taxon>
        <taxon>Mycosphaerellales</taxon>
        <taxon>Mycosphaerellaceae</taxon>
        <taxon>Zasmidium</taxon>
    </lineage>
</organism>
<proteinExistence type="predicted"/>